<keyword evidence="5 7" id="KW-0456">Lyase</keyword>
<dbReference type="InterPro" id="IPR003770">
    <property type="entry name" value="MLTG-like"/>
</dbReference>
<evidence type="ECO:0000256" key="1">
    <source>
        <dbReference type="ARBA" id="ARBA00022475"/>
    </source>
</evidence>
<keyword evidence="6 7" id="KW-0961">Cell wall biogenesis/degradation</keyword>
<dbReference type="CDD" id="cd08010">
    <property type="entry name" value="MltG_like"/>
    <property type="match status" value="1"/>
</dbReference>
<feature type="transmembrane region" description="Helical" evidence="7">
    <location>
        <begin position="43"/>
        <end position="66"/>
    </location>
</feature>
<sequence>MVKDDTRQTEKMRSKNKKPATPQTEFEEKWVMRKKENSLIKKIVFSIIFVGILLILIVGIVGYNYITTALKPLDSNNQTTVEVEIPMGSSTKRIAEILEEETIIKDATVFNYYMKTQNASDFQAGFYEFSPSMELDQVIATLEAGGTSAPLSEDNKILVKEGAMVAEIAQEFSEKTDYTEQEFLSVIADVTFIDKLAADFPELITEDLKQEDLYYYRLEGYLFPATYDILSDYTVEDLIYEMVRKTNEVIKPYLTEIKESGMTVHQVLTLASLVEKEGVSYEDRQMIADVFLNRLETDMAIQSDISILYALGEHKEFVTYADTEVDSPYNLYVNKGLGPGPFNNPGEDAIKAVLDPIETDYYYFLADLETGEVYFAETYEEHLELSDKYIKVPDSESEAE</sequence>
<evidence type="ECO:0000256" key="3">
    <source>
        <dbReference type="ARBA" id="ARBA00022989"/>
    </source>
</evidence>
<gene>
    <name evidence="7 9" type="primary">mltG</name>
    <name evidence="9" type="ORF">G7057_09620</name>
</gene>
<dbReference type="NCBIfam" id="TIGR00247">
    <property type="entry name" value="endolytic transglycosylase MltG"/>
    <property type="match status" value="1"/>
</dbReference>
<dbReference type="EC" id="4.2.2.29" evidence="7"/>
<proteinExistence type="inferred from homology"/>
<protein>
    <recommendedName>
        <fullName evidence="7">Endolytic murein transglycosylase</fullName>
        <ecNumber evidence="7">4.2.2.29</ecNumber>
    </recommendedName>
    <alternativeName>
        <fullName evidence="7">Peptidoglycan lytic transglycosylase</fullName>
    </alternativeName>
    <alternativeName>
        <fullName evidence="7">Peptidoglycan polymerization terminase</fullName>
    </alternativeName>
</protein>
<evidence type="ECO:0000256" key="8">
    <source>
        <dbReference type="SAM" id="MobiDB-lite"/>
    </source>
</evidence>
<evidence type="ECO:0000313" key="10">
    <source>
        <dbReference type="Proteomes" id="UP000501451"/>
    </source>
</evidence>
<evidence type="ECO:0000256" key="2">
    <source>
        <dbReference type="ARBA" id="ARBA00022692"/>
    </source>
</evidence>
<evidence type="ECO:0000256" key="4">
    <source>
        <dbReference type="ARBA" id="ARBA00023136"/>
    </source>
</evidence>
<dbReference type="GO" id="GO:0005886">
    <property type="term" value="C:plasma membrane"/>
    <property type="evidence" value="ECO:0007669"/>
    <property type="project" value="UniProtKB-SubCell"/>
</dbReference>
<keyword evidence="1 7" id="KW-1003">Cell membrane</keyword>
<comment type="catalytic activity">
    <reaction evidence="7">
        <text>a peptidoglycan chain = a peptidoglycan chain with N-acetyl-1,6-anhydromuramyl-[peptide] at the reducing end + a peptidoglycan chain with N-acetylglucosamine at the non-reducing end.</text>
        <dbReference type="EC" id="4.2.2.29"/>
    </reaction>
</comment>
<keyword evidence="4 7" id="KW-0472">Membrane</keyword>
<evidence type="ECO:0000256" key="6">
    <source>
        <dbReference type="ARBA" id="ARBA00023316"/>
    </source>
</evidence>
<feature type="compositionally biased region" description="Basic and acidic residues" evidence="8">
    <location>
        <begin position="1"/>
        <end position="13"/>
    </location>
</feature>
<organism evidence="9 10">
    <name type="scientific">Jeotgalibaca arthritidis</name>
    <dbReference type="NCBI Taxonomy" id="1868794"/>
    <lineage>
        <taxon>Bacteria</taxon>
        <taxon>Bacillati</taxon>
        <taxon>Bacillota</taxon>
        <taxon>Bacilli</taxon>
        <taxon>Lactobacillales</taxon>
        <taxon>Carnobacteriaceae</taxon>
        <taxon>Jeotgalibaca</taxon>
    </lineage>
</organism>
<evidence type="ECO:0000256" key="5">
    <source>
        <dbReference type="ARBA" id="ARBA00023239"/>
    </source>
</evidence>
<dbReference type="GO" id="GO:0008932">
    <property type="term" value="F:lytic endotransglycosylase activity"/>
    <property type="evidence" value="ECO:0007669"/>
    <property type="project" value="UniProtKB-UniRule"/>
</dbReference>
<keyword evidence="10" id="KW-1185">Reference proteome</keyword>
<feature type="region of interest" description="Disordered" evidence="8">
    <location>
        <begin position="1"/>
        <end position="25"/>
    </location>
</feature>
<dbReference type="GO" id="GO:0071555">
    <property type="term" value="P:cell wall organization"/>
    <property type="evidence" value="ECO:0007669"/>
    <property type="project" value="UniProtKB-KW"/>
</dbReference>
<comment type="subcellular location">
    <subcellularLocation>
        <location evidence="7">Cell membrane</location>
        <topology evidence="7">Single-pass membrane protein</topology>
    </subcellularLocation>
</comment>
<evidence type="ECO:0000256" key="7">
    <source>
        <dbReference type="HAMAP-Rule" id="MF_02065"/>
    </source>
</evidence>
<dbReference type="HAMAP" id="MF_02065">
    <property type="entry name" value="MltG"/>
    <property type="match status" value="1"/>
</dbReference>
<dbReference type="Pfam" id="PF02618">
    <property type="entry name" value="YceG"/>
    <property type="match status" value="1"/>
</dbReference>
<reference evidence="9 10" key="1">
    <citation type="journal article" date="2017" name="Int. J. Syst. Evol. Microbiol.">
        <title>Jeotgalibaca porci sp. nov. and Jeotgalibaca arthritidis sp. nov., isolated from pigs, and emended description of the genus Jeotgalibaca.</title>
        <authorList>
            <person name="Zamora L."/>
            <person name="Perez-Sancho M."/>
            <person name="Dominguez L."/>
            <person name="Fernandez-Garayzabal J.F."/>
            <person name="Vela A.I."/>
        </authorList>
    </citation>
    <scope>NUCLEOTIDE SEQUENCE [LARGE SCALE GENOMIC DNA]</scope>
    <source>
        <strain evidence="9 10">CECT 9157</strain>
    </source>
</reference>
<evidence type="ECO:0000313" key="9">
    <source>
        <dbReference type="EMBL" id="QII82666.1"/>
    </source>
</evidence>
<keyword evidence="2 7" id="KW-0812">Transmembrane</keyword>
<dbReference type="EMBL" id="CP049740">
    <property type="protein sequence ID" value="QII82666.1"/>
    <property type="molecule type" value="Genomic_DNA"/>
</dbReference>
<dbReference type="GO" id="GO:0009252">
    <property type="term" value="P:peptidoglycan biosynthetic process"/>
    <property type="evidence" value="ECO:0007669"/>
    <property type="project" value="UniProtKB-UniRule"/>
</dbReference>
<dbReference type="PANTHER" id="PTHR30518:SF2">
    <property type="entry name" value="ENDOLYTIC MUREIN TRANSGLYCOSYLASE"/>
    <property type="match status" value="1"/>
</dbReference>
<dbReference type="Proteomes" id="UP000501451">
    <property type="component" value="Chromosome"/>
</dbReference>
<feature type="site" description="Important for catalytic activity" evidence="7">
    <location>
        <position position="277"/>
    </location>
</feature>
<name>A0A6G7KBN2_9LACT</name>
<dbReference type="KEGG" id="jar:G7057_09620"/>
<dbReference type="AlphaFoldDB" id="A0A6G7KBN2"/>
<accession>A0A6G7KBN2</accession>
<dbReference type="PANTHER" id="PTHR30518">
    <property type="entry name" value="ENDOLYTIC MUREIN TRANSGLYCOSYLASE"/>
    <property type="match status" value="1"/>
</dbReference>
<comment type="similarity">
    <text evidence="7">Belongs to the transglycosylase MltG family.</text>
</comment>
<comment type="function">
    <text evidence="7">Functions as a peptidoglycan terminase that cleaves nascent peptidoglycan strands endolytically to terminate their elongation.</text>
</comment>
<dbReference type="Gene3D" id="3.30.1490.480">
    <property type="entry name" value="Endolytic murein transglycosylase"/>
    <property type="match status" value="1"/>
</dbReference>
<keyword evidence="3 7" id="KW-1133">Transmembrane helix</keyword>